<gene>
    <name evidence="2" type="ORF">DM484_15965</name>
</gene>
<evidence type="ECO:0000313" key="2">
    <source>
        <dbReference type="EMBL" id="PZN76790.1"/>
    </source>
</evidence>
<accession>A0A2W4SNP7</accession>
<dbReference type="InterPro" id="IPR032690">
    <property type="entry name" value="CarS"/>
</dbReference>
<keyword evidence="1" id="KW-1133">Transmembrane helix</keyword>
<reference evidence="2 3" key="1">
    <citation type="journal article" date="2018" name="Aquat. Microb. Ecol.">
        <title>Gammaproteobacterial methanotrophs dominate.</title>
        <authorList>
            <person name="Rissanen A.J."/>
            <person name="Saarenheimo J."/>
            <person name="Tiirola M."/>
            <person name="Peura S."/>
            <person name="Aalto S.L."/>
            <person name="Karvinen A."/>
            <person name="Nykanen H."/>
        </authorList>
    </citation>
    <scope>NUCLEOTIDE SEQUENCE [LARGE SCALE GENOMIC DNA]</scope>
    <source>
        <strain evidence="2">AMbin10</strain>
    </source>
</reference>
<keyword evidence="1" id="KW-0812">Transmembrane</keyword>
<feature type="transmembrane region" description="Helical" evidence="1">
    <location>
        <begin position="131"/>
        <end position="152"/>
    </location>
</feature>
<proteinExistence type="predicted"/>
<dbReference type="Proteomes" id="UP000249396">
    <property type="component" value="Unassembled WGS sequence"/>
</dbReference>
<name>A0A2W4SNP7_9GAMM</name>
<organism evidence="2 3">
    <name type="scientific">Candidatus Methylumidiphilus alinenensis</name>
    <dbReference type="NCBI Taxonomy" id="2202197"/>
    <lineage>
        <taxon>Bacteria</taxon>
        <taxon>Pseudomonadati</taxon>
        <taxon>Pseudomonadota</taxon>
        <taxon>Gammaproteobacteria</taxon>
        <taxon>Methylococcales</taxon>
        <taxon>Candidatus Methylumidiphilus</taxon>
    </lineage>
</organism>
<keyword evidence="1" id="KW-0472">Membrane</keyword>
<dbReference type="PANTHER" id="PTHR39650:SF1">
    <property type="entry name" value="CDP-ARCHAEOL SYNTHASE"/>
    <property type="match status" value="1"/>
</dbReference>
<dbReference type="AlphaFoldDB" id="A0A2W4SNP7"/>
<evidence type="ECO:0000313" key="3">
    <source>
        <dbReference type="Proteomes" id="UP000249396"/>
    </source>
</evidence>
<protein>
    <submittedName>
        <fullName evidence="2">CDP-archaeol synthase</fullName>
    </submittedName>
</protein>
<evidence type="ECO:0000256" key="1">
    <source>
        <dbReference type="SAM" id="Phobius"/>
    </source>
</evidence>
<feature type="transmembrane region" description="Helical" evidence="1">
    <location>
        <begin position="96"/>
        <end position="119"/>
    </location>
</feature>
<sequence length="159" mass="16959">MIEAKILLLLFIANGAPIILHNLLGNLFGQPVDSGMVWPDGKPLLGPTKTWRGIAGAVLSSSAAAWVLNLGVSAGLAVGALAMLGDLLSSLLKRRFGILPSGMALGLDQIPESLLPLLWLKAELHLGSGDVLRLTIAFFVLELAISRVLYWLGIRKQPY</sequence>
<comment type="caution">
    <text evidence="2">The sequence shown here is derived from an EMBL/GenBank/DDBJ whole genome shotgun (WGS) entry which is preliminary data.</text>
</comment>
<feature type="transmembrane region" description="Helical" evidence="1">
    <location>
        <begin position="63"/>
        <end position="84"/>
    </location>
</feature>
<dbReference type="EMBL" id="QJPH01000352">
    <property type="protein sequence ID" value="PZN76790.1"/>
    <property type="molecule type" value="Genomic_DNA"/>
</dbReference>
<dbReference type="Pfam" id="PF01148">
    <property type="entry name" value="CTP_transf_1"/>
    <property type="match status" value="1"/>
</dbReference>
<dbReference type="PANTHER" id="PTHR39650">
    <property type="entry name" value="CDP-ARCHAEOL SYNTHASE"/>
    <property type="match status" value="1"/>
</dbReference>